<comment type="caution">
    <text evidence="1">The sequence shown here is derived from an EMBL/GenBank/DDBJ whole genome shotgun (WGS) entry which is preliminary data.</text>
</comment>
<accession>A0ABR8P4W6</accession>
<dbReference type="PROSITE" id="PS51257">
    <property type="entry name" value="PROKAR_LIPOPROTEIN"/>
    <property type="match status" value="1"/>
</dbReference>
<reference evidence="1 2" key="1">
    <citation type="submission" date="2020-09" db="EMBL/GenBank/DDBJ databases">
        <title>Marinomonas sp. nov., isolated from the cysticercosis algae of Qingdao, China.</title>
        <authorList>
            <person name="Sun X."/>
        </authorList>
    </citation>
    <scope>NUCLEOTIDE SEQUENCE [LARGE SCALE GENOMIC DNA]</scope>
    <source>
        <strain evidence="1 2">SM2066</strain>
    </source>
</reference>
<proteinExistence type="predicted"/>
<dbReference type="RefSeq" id="WP_191595859.1">
    <property type="nucleotide sequence ID" value="NZ_JACYFC010000006.1"/>
</dbReference>
<organism evidence="1 2">
    <name type="scientific">Marinomonas colpomeniae</name>
    <dbReference type="NCBI Taxonomy" id="2774408"/>
    <lineage>
        <taxon>Bacteria</taxon>
        <taxon>Pseudomonadati</taxon>
        <taxon>Pseudomonadota</taxon>
        <taxon>Gammaproteobacteria</taxon>
        <taxon>Oceanospirillales</taxon>
        <taxon>Oceanospirillaceae</taxon>
        <taxon>Marinomonas</taxon>
    </lineage>
</organism>
<dbReference type="InterPro" id="IPR045398">
    <property type="entry name" value="DUF6515"/>
</dbReference>
<dbReference type="Proteomes" id="UP000604161">
    <property type="component" value="Unassembled WGS sequence"/>
</dbReference>
<dbReference type="EMBL" id="JACYFC010000006">
    <property type="protein sequence ID" value="MBD5772473.1"/>
    <property type="molecule type" value="Genomic_DNA"/>
</dbReference>
<protein>
    <recommendedName>
        <fullName evidence="3">Beta-barrel assembly machine subunit BamE</fullName>
    </recommendedName>
</protein>
<evidence type="ECO:0000313" key="2">
    <source>
        <dbReference type="Proteomes" id="UP000604161"/>
    </source>
</evidence>
<evidence type="ECO:0000313" key="1">
    <source>
        <dbReference type="EMBL" id="MBD5772473.1"/>
    </source>
</evidence>
<evidence type="ECO:0008006" key="3">
    <source>
        <dbReference type="Google" id="ProtNLM"/>
    </source>
</evidence>
<name>A0ABR8P4W6_9GAMM</name>
<sequence>MTFRSIIALSCCLTLAGCAGGPRGFGGAPFGLLALGTGIAIGSVFTTLPHRHTVIDNRTYYSDGVFYRESDSPRGYTVITPSPGVWVDEIPEEHRVIRYKSQDYFTSKGVWYRFDVKRKRYKVVESPIEESSYED</sequence>
<gene>
    <name evidence="1" type="ORF">IF202_15655</name>
</gene>
<dbReference type="Pfam" id="PF20125">
    <property type="entry name" value="DUF6515"/>
    <property type="match status" value="1"/>
</dbReference>
<keyword evidence="2" id="KW-1185">Reference proteome</keyword>